<comment type="subcellular location">
    <subcellularLocation>
        <location evidence="1">Membrane</location>
        <topology evidence="1">Multi-pass membrane protein</topology>
    </subcellularLocation>
</comment>
<evidence type="ECO:0000256" key="7">
    <source>
        <dbReference type="SAM" id="MobiDB-lite"/>
    </source>
</evidence>
<feature type="region of interest" description="Disordered" evidence="7">
    <location>
        <begin position="312"/>
        <end position="369"/>
    </location>
</feature>
<keyword evidence="5 8" id="KW-0472">Membrane</keyword>
<dbReference type="AlphaFoldDB" id="A0A8B7NDJ8"/>
<feature type="transmembrane region" description="Helical" evidence="8">
    <location>
        <begin position="148"/>
        <end position="168"/>
    </location>
</feature>
<keyword evidence="4 8" id="KW-1133">Transmembrane helix</keyword>
<feature type="compositionally biased region" description="Low complexity" evidence="7">
    <location>
        <begin position="427"/>
        <end position="437"/>
    </location>
</feature>
<evidence type="ECO:0000313" key="11">
    <source>
        <dbReference type="RefSeq" id="XP_018011680.1"/>
    </source>
</evidence>
<dbReference type="KEGG" id="hazt:108668930"/>
<dbReference type="OrthoDB" id="115781at2759"/>
<dbReference type="Pfam" id="PF13886">
    <property type="entry name" value="TM7S3_TM198"/>
    <property type="match status" value="1"/>
</dbReference>
<evidence type="ECO:0000256" key="5">
    <source>
        <dbReference type="ARBA" id="ARBA00023136"/>
    </source>
</evidence>
<feature type="compositionally biased region" description="Polar residues" evidence="7">
    <location>
        <begin position="344"/>
        <end position="367"/>
    </location>
</feature>
<feature type="compositionally biased region" description="Polar residues" evidence="7">
    <location>
        <begin position="452"/>
        <end position="464"/>
    </location>
</feature>
<evidence type="ECO:0000256" key="6">
    <source>
        <dbReference type="ARBA" id="ARBA00049737"/>
    </source>
</evidence>
<proteinExistence type="inferred from homology"/>
<feature type="transmembrane region" description="Helical" evidence="8">
    <location>
        <begin position="40"/>
        <end position="61"/>
    </location>
</feature>
<evidence type="ECO:0000256" key="4">
    <source>
        <dbReference type="ARBA" id="ARBA00022989"/>
    </source>
</evidence>
<keyword evidence="10" id="KW-1185">Reference proteome</keyword>
<sequence>MWEEQLQAVGGEAAYQWVTWGSPGNSSVRSKCDAPLQYDYHIAVAVSCGMMLLFGIVYSLFGYRCFKAVMFLTGFLFGSVVVYLICLSESLLPVLGNAGVSLAAGLMFGLITMLVQYVGLFMTGFHTGLFLGVAVIAAAYPWWVPSSVWVVVGLLLGSGLLLAVLTLYFQKGLTILGTAVSGGALLAATLDYFVEKFVMVTWLVERLIASRESEGVCWFSWLILGVWPLMVVVGALTQTCITGTGIYHAQLVPSKNPRNVNTQRVRSREARAEIRQKKYRYLYQVRTAHGDIISQEYIQSLQRKAYPAACDNGTLQSDSTHTTMLPPDHAPLAPLTESEDEGGTSCSRDGTDYQQQRKGPSGQTNISIHPHPQQYHLQKQRYQQQFQQHFKPCEQYSQRASQLEYPGPSRVSGPVHYGLHDHRRDPAAPAFESASPEGSHSSQSPDEHYSELQYTPSPHSSSPGNCRHVSHSRCQSTPPPSPLSASPPSPPRPHCVPR</sequence>
<evidence type="ECO:0000313" key="10">
    <source>
        <dbReference type="Proteomes" id="UP000694843"/>
    </source>
</evidence>
<dbReference type="InterPro" id="IPR025256">
    <property type="entry name" value="TM7S3/TM198-like_dom"/>
</dbReference>
<evidence type="ECO:0000259" key="9">
    <source>
        <dbReference type="Pfam" id="PF13886"/>
    </source>
</evidence>
<feature type="region of interest" description="Disordered" evidence="7">
    <location>
        <begin position="395"/>
        <end position="498"/>
    </location>
</feature>
<dbReference type="InterPro" id="IPR040236">
    <property type="entry name" value="TMEM198"/>
</dbReference>
<feature type="transmembrane region" description="Helical" evidence="8">
    <location>
        <begin position="218"/>
        <end position="237"/>
    </location>
</feature>
<dbReference type="GO" id="GO:0005886">
    <property type="term" value="C:plasma membrane"/>
    <property type="evidence" value="ECO:0007669"/>
    <property type="project" value="TreeGrafter"/>
</dbReference>
<protein>
    <recommendedName>
        <fullName evidence="6">Transmembrane protein 198</fullName>
    </recommendedName>
</protein>
<feature type="transmembrane region" description="Helical" evidence="8">
    <location>
        <begin position="68"/>
        <end position="85"/>
    </location>
</feature>
<dbReference type="Proteomes" id="UP000694843">
    <property type="component" value="Unplaced"/>
</dbReference>
<evidence type="ECO:0000256" key="3">
    <source>
        <dbReference type="ARBA" id="ARBA00022692"/>
    </source>
</evidence>
<feature type="compositionally biased region" description="Pro residues" evidence="7">
    <location>
        <begin position="477"/>
        <end position="498"/>
    </location>
</feature>
<reference evidence="11" key="1">
    <citation type="submission" date="2025-08" db="UniProtKB">
        <authorList>
            <consortium name="RefSeq"/>
        </authorList>
    </citation>
    <scope>IDENTIFICATION</scope>
    <source>
        <tissue evidence="11">Whole organism</tissue>
    </source>
</reference>
<evidence type="ECO:0000256" key="2">
    <source>
        <dbReference type="ARBA" id="ARBA00006244"/>
    </source>
</evidence>
<dbReference type="RefSeq" id="XP_018011680.1">
    <property type="nucleotide sequence ID" value="XM_018156191.2"/>
</dbReference>
<comment type="similarity">
    <text evidence="2">Belongs to the TMEM198 family.</text>
</comment>
<dbReference type="PANTHER" id="PTHR31247:SF5">
    <property type="entry name" value="DUF4203 DOMAIN-CONTAINING PROTEIN"/>
    <property type="match status" value="1"/>
</dbReference>
<gene>
    <name evidence="11" type="primary">LOC108668930</name>
</gene>
<name>A0A8B7NDJ8_HYAAZ</name>
<feature type="transmembrane region" description="Helical" evidence="8">
    <location>
        <begin position="118"/>
        <end position="142"/>
    </location>
</feature>
<keyword evidence="3 8" id="KW-0812">Transmembrane</keyword>
<evidence type="ECO:0000256" key="1">
    <source>
        <dbReference type="ARBA" id="ARBA00004141"/>
    </source>
</evidence>
<feature type="transmembrane region" description="Helical" evidence="8">
    <location>
        <begin position="91"/>
        <end position="111"/>
    </location>
</feature>
<accession>A0A8B7NDJ8</accession>
<dbReference type="OMA" id="HIELITC"/>
<dbReference type="PANTHER" id="PTHR31247">
    <property type="entry name" value="TRANSMEMBRANE PROTEIN 198 FAMILY MEMBER"/>
    <property type="match status" value="1"/>
</dbReference>
<dbReference type="GeneID" id="108668930"/>
<evidence type="ECO:0000256" key="8">
    <source>
        <dbReference type="SAM" id="Phobius"/>
    </source>
</evidence>
<feature type="domain" description="TM7S3/TM198-like" evidence="9">
    <location>
        <begin position="48"/>
        <end position="238"/>
    </location>
</feature>
<feature type="transmembrane region" description="Helical" evidence="8">
    <location>
        <begin position="175"/>
        <end position="194"/>
    </location>
</feature>
<organism evidence="10 11">
    <name type="scientific">Hyalella azteca</name>
    <name type="common">Amphipod</name>
    <dbReference type="NCBI Taxonomy" id="294128"/>
    <lineage>
        <taxon>Eukaryota</taxon>
        <taxon>Metazoa</taxon>
        <taxon>Ecdysozoa</taxon>
        <taxon>Arthropoda</taxon>
        <taxon>Crustacea</taxon>
        <taxon>Multicrustacea</taxon>
        <taxon>Malacostraca</taxon>
        <taxon>Eumalacostraca</taxon>
        <taxon>Peracarida</taxon>
        <taxon>Amphipoda</taxon>
        <taxon>Senticaudata</taxon>
        <taxon>Talitrida</taxon>
        <taxon>Talitroidea</taxon>
        <taxon>Hyalellidae</taxon>
        <taxon>Hyalella</taxon>
    </lineage>
</organism>
<feature type="compositionally biased region" description="Polar residues" evidence="7">
    <location>
        <begin position="313"/>
        <end position="323"/>
    </location>
</feature>